<sequence>MAWLPHGTSAEGLVFGEGQGQSASVPALSTYRGRLWCIWTDLNGQIWYSQTGGSGNEEQFGEPQQFPQTGFPVMANLNGVLHVVVIDADSGEMSHFVHDDDDVAVAWTGLGPLDASVGLVAHSTPAIVAFHNKIFLAFLQDGQLYYTIWSALGEDSKVWAEPQRVAELEERFRGIPALFVIEGVLHVLCGADTDERHIMGFRYDYIDQTWTQSDDVSEGRAASGVSAVSFGSSAYLGIIEAGPSDDTHAVYVAAFNNGAWETHEAVSDATAADPPQITILNGRVHCIFNDNTATRDLRWYSRPVLHYSLTSWMGGLPDDRPISEFTIPGTHDSCARSNIPFVRTQYLSISQQLALGIRFFDLRLRRHKDGKLYCYHGGIPIDMPKYLSFDSVMESIWKFMWPNADSDQALLSPPTETVLVSINNDDRSQEQKDDPSIFYAAVSDAIATTPAWPANGQHRWHTAPLTPSLGDVRGKAVLLRRYEGDPDVQPTGRHGLDLSEWLDDNPDFTIVTPTQVRVRLQDKWKFAYRISLHDLVESKRDFVQKMMQNAAGGSADSDEPHDWYFNFCSAVGDPAEHGEIAEAKWIAVGAHSSFIGKWVTGMNALTNEYLQTHHGASGGARLGVVNLDYPELPESNDVVARLIETNF</sequence>
<gene>
    <name evidence="2" type="ORF">F503_04442</name>
</gene>
<dbReference type="Pfam" id="PF00388">
    <property type="entry name" value="PI-PLC-X"/>
    <property type="match status" value="1"/>
</dbReference>
<dbReference type="SUPFAM" id="SSF89372">
    <property type="entry name" value="Fucose-specific lectin"/>
    <property type="match status" value="1"/>
</dbReference>
<dbReference type="OrthoDB" id="1046782at2759"/>
<dbReference type="InterPro" id="IPR000909">
    <property type="entry name" value="PLipase_C_PInositol-sp_X_dom"/>
</dbReference>
<name>S3D634_OPHP1</name>
<dbReference type="PANTHER" id="PTHR13593:SF148">
    <property type="entry name" value="PHOSPHATIDYLINOSITOL-SPECIFIC PHOSPHOLIPASE C X DOMAIN-CONTAINING PROTEIN"/>
    <property type="match status" value="1"/>
</dbReference>
<dbReference type="OMA" id="LQDKWQY"/>
<dbReference type="Gene3D" id="2.120.10.70">
    <property type="entry name" value="Fucose-specific lectin"/>
    <property type="match status" value="1"/>
</dbReference>
<dbReference type="AlphaFoldDB" id="S3D634"/>
<dbReference type="VEuPathDB" id="FungiDB:F503_04442"/>
<feature type="domain" description="Phosphatidylinositol-specific phospholipase C X" evidence="1">
    <location>
        <begin position="318"/>
        <end position="481"/>
    </location>
</feature>
<dbReference type="CDD" id="cd08586">
    <property type="entry name" value="PI-PLCc_BcPLC_like"/>
    <property type="match status" value="1"/>
</dbReference>
<dbReference type="eggNOG" id="ENOG502QT3N">
    <property type="taxonomic scope" value="Eukaryota"/>
</dbReference>
<dbReference type="GO" id="GO:0006629">
    <property type="term" value="P:lipid metabolic process"/>
    <property type="evidence" value="ECO:0007669"/>
    <property type="project" value="InterPro"/>
</dbReference>
<dbReference type="HOGENOM" id="CLU_019831_0_0_1"/>
<keyword evidence="2" id="KW-0456">Lyase</keyword>
<evidence type="ECO:0000313" key="3">
    <source>
        <dbReference type="Proteomes" id="UP000016923"/>
    </source>
</evidence>
<reference evidence="2 3" key="1">
    <citation type="journal article" date="2013" name="BMC Genomics">
        <title>The genome and transcriptome of the pine saprophyte Ophiostoma piceae, and a comparison with the bark beetle-associated pine pathogen Grosmannia clavigera.</title>
        <authorList>
            <person name="Haridas S."/>
            <person name="Wang Y."/>
            <person name="Lim L."/>
            <person name="Massoumi Alamouti S."/>
            <person name="Jackman S."/>
            <person name="Docking R."/>
            <person name="Robertson G."/>
            <person name="Birol I."/>
            <person name="Bohlmann J."/>
            <person name="Breuil C."/>
        </authorList>
    </citation>
    <scope>NUCLEOTIDE SEQUENCE [LARGE SCALE GENOMIC DNA]</scope>
    <source>
        <strain evidence="2 3">UAMH 11346</strain>
    </source>
</reference>
<organism evidence="2 3">
    <name type="scientific">Ophiostoma piceae (strain UAMH 11346)</name>
    <name type="common">Sap stain fungus</name>
    <dbReference type="NCBI Taxonomy" id="1262450"/>
    <lineage>
        <taxon>Eukaryota</taxon>
        <taxon>Fungi</taxon>
        <taxon>Dikarya</taxon>
        <taxon>Ascomycota</taxon>
        <taxon>Pezizomycotina</taxon>
        <taxon>Sordariomycetes</taxon>
        <taxon>Sordariomycetidae</taxon>
        <taxon>Ophiostomatales</taxon>
        <taxon>Ophiostomataceae</taxon>
        <taxon>Ophiostoma</taxon>
    </lineage>
</organism>
<dbReference type="InterPro" id="IPR017946">
    <property type="entry name" value="PLC-like_Pdiesterase_TIM-brl"/>
</dbReference>
<dbReference type="InterPro" id="IPR051057">
    <property type="entry name" value="PI-PLC_domain"/>
</dbReference>
<dbReference type="PANTHER" id="PTHR13593">
    <property type="match status" value="1"/>
</dbReference>
<dbReference type="GO" id="GO:0016829">
    <property type="term" value="F:lyase activity"/>
    <property type="evidence" value="ECO:0007669"/>
    <property type="project" value="UniProtKB-KW"/>
</dbReference>
<dbReference type="SUPFAM" id="SSF51695">
    <property type="entry name" value="PLC-like phosphodiesterases"/>
    <property type="match status" value="1"/>
</dbReference>
<dbReference type="Gene3D" id="3.20.20.190">
    <property type="entry name" value="Phosphatidylinositol (PI) phosphodiesterase"/>
    <property type="match status" value="1"/>
</dbReference>
<accession>S3D634</accession>
<dbReference type="SMART" id="SM00148">
    <property type="entry name" value="PLCXc"/>
    <property type="match status" value="1"/>
</dbReference>
<evidence type="ECO:0000313" key="2">
    <source>
        <dbReference type="EMBL" id="EPE08855.1"/>
    </source>
</evidence>
<proteinExistence type="predicted"/>
<dbReference type="EMBL" id="KE148148">
    <property type="protein sequence ID" value="EPE08855.1"/>
    <property type="molecule type" value="Genomic_DNA"/>
</dbReference>
<evidence type="ECO:0000259" key="1">
    <source>
        <dbReference type="SMART" id="SM00148"/>
    </source>
</evidence>
<dbReference type="PROSITE" id="PS50007">
    <property type="entry name" value="PIPLC_X_DOMAIN"/>
    <property type="match status" value="1"/>
</dbReference>
<keyword evidence="3" id="KW-1185">Reference proteome</keyword>
<dbReference type="Proteomes" id="UP000016923">
    <property type="component" value="Unassembled WGS sequence"/>
</dbReference>
<protein>
    <submittedName>
        <fullName evidence="2">Phosphatidylinositol diacylglycerol-lyase</fullName>
    </submittedName>
</protein>
<dbReference type="GO" id="GO:0008081">
    <property type="term" value="F:phosphoric diester hydrolase activity"/>
    <property type="evidence" value="ECO:0007669"/>
    <property type="project" value="InterPro"/>
</dbReference>